<dbReference type="Gene3D" id="3.40.50.200">
    <property type="entry name" value="Peptidase S8/S53 domain"/>
    <property type="match status" value="1"/>
</dbReference>
<comment type="caution">
    <text evidence="8">The sequence shown here is derived from an EMBL/GenBank/DDBJ whole genome shotgun (WGS) entry which is preliminary data.</text>
</comment>
<evidence type="ECO:0000256" key="2">
    <source>
        <dbReference type="ARBA" id="ARBA00022670"/>
    </source>
</evidence>
<dbReference type="InterPro" id="IPR022398">
    <property type="entry name" value="Peptidase_S8_His-AS"/>
</dbReference>
<dbReference type="EMBL" id="JAOAMV010000002">
    <property type="protein sequence ID" value="MCT2558546.1"/>
    <property type="molecule type" value="Genomic_DNA"/>
</dbReference>
<gene>
    <name evidence="8" type="ORF">N0B51_06085</name>
</gene>
<dbReference type="InterPro" id="IPR037045">
    <property type="entry name" value="S8pro/Inhibitor_I9_sf"/>
</dbReference>
<evidence type="ECO:0000259" key="7">
    <source>
        <dbReference type="Pfam" id="PF00082"/>
    </source>
</evidence>
<evidence type="ECO:0000313" key="8">
    <source>
        <dbReference type="EMBL" id="MCT2558546.1"/>
    </source>
</evidence>
<dbReference type="GO" id="GO:0005615">
    <property type="term" value="C:extracellular space"/>
    <property type="evidence" value="ECO:0007669"/>
    <property type="project" value="TreeGrafter"/>
</dbReference>
<dbReference type="InterPro" id="IPR015500">
    <property type="entry name" value="Peptidase_S8_subtilisin-rel"/>
</dbReference>
<dbReference type="PANTHER" id="PTHR43806">
    <property type="entry name" value="PEPTIDASE S8"/>
    <property type="match status" value="1"/>
</dbReference>
<dbReference type="PROSITE" id="PS51892">
    <property type="entry name" value="SUBTILASE"/>
    <property type="match status" value="1"/>
</dbReference>
<keyword evidence="2 5" id="KW-0645">Protease</keyword>
<sequence length="375" mass="38029">MNNRVAGRVAAMSGAALAMALAATPAHAEKIANSYICVFKKDRVAKDEVSGRANAMARAHGGAVKFVYKNTIRGFAANMSEQAVTAMRRANPTIAYCEQDQVANAIGVAGKGKPGGGTAPAQFTPWGVGRVFGGTIDSSTKTAWIIDSGIDPTHPDLNVDPGRSKDFTGSRSGWKDENGHGSHVAGTVGAKDNEIGVIGVAPNAKVVAVRVLDRRGSGSYSGVIAGVEYVAANGKSGEVANMSLGGPVSQALDDAVLAAASVVKFALAAGNETDDYHNHSPARAGGVSASDNVFTVSASTKTDSLASFSNFGTGIAWAEPGVQVESTYKDGGYATLSGTSMASPHLAGLMLLGTVTSGGTISGDPDGEPDKIGVK</sequence>
<dbReference type="Gene3D" id="3.30.70.80">
    <property type="entry name" value="Peptidase S8 propeptide/proteinase inhibitor I9"/>
    <property type="match status" value="1"/>
</dbReference>
<evidence type="ECO:0000313" key="9">
    <source>
        <dbReference type="Proteomes" id="UP001142648"/>
    </source>
</evidence>
<dbReference type="InterPro" id="IPR036852">
    <property type="entry name" value="Peptidase_S8/S53_dom_sf"/>
</dbReference>
<feature type="active site" description="Charge relay system" evidence="5">
    <location>
        <position position="340"/>
    </location>
</feature>
<dbReference type="Pfam" id="PF00082">
    <property type="entry name" value="Peptidase_S8"/>
    <property type="match status" value="1"/>
</dbReference>
<dbReference type="SUPFAM" id="SSF54897">
    <property type="entry name" value="Protease propeptides/inhibitors"/>
    <property type="match status" value="1"/>
</dbReference>
<keyword evidence="3 5" id="KW-0378">Hydrolase</keyword>
<keyword evidence="4 5" id="KW-0720">Serine protease</keyword>
<keyword evidence="6" id="KW-0732">Signal</keyword>
<dbReference type="PANTHER" id="PTHR43806:SF58">
    <property type="entry name" value="ALKALINE PROTEASE 1-RELATED"/>
    <property type="match status" value="1"/>
</dbReference>
<name>A0A9X2W0F9_9SPHN</name>
<dbReference type="GO" id="GO:0006508">
    <property type="term" value="P:proteolysis"/>
    <property type="evidence" value="ECO:0007669"/>
    <property type="project" value="UniProtKB-KW"/>
</dbReference>
<protein>
    <submittedName>
        <fullName evidence="8">S8 family serine peptidase</fullName>
    </submittedName>
</protein>
<dbReference type="Proteomes" id="UP001142648">
    <property type="component" value="Unassembled WGS sequence"/>
</dbReference>
<accession>A0A9X2W0F9</accession>
<evidence type="ECO:0000256" key="1">
    <source>
        <dbReference type="ARBA" id="ARBA00011073"/>
    </source>
</evidence>
<proteinExistence type="inferred from homology"/>
<evidence type="ECO:0000256" key="4">
    <source>
        <dbReference type="ARBA" id="ARBA00022825"/>
    </source>
</evidence>
<comment type="similarity">
    <text evidence="1 5">Belongs to the peptidase S8 family.</text>
</comment>
<feature type="domain" description="Peptidase S8/S53" evidence="7">
    <location>
        <begin position="145"/>
        <end position="350"/>
    </location>
</feature>
<feature type="active site" description="Charge relay system" evidence="5">
    <location>
        <position position="180"/>
    </location>
</feature>
<feature type="active site" description="Charge relay system" evidence="5">
    <location>
        <position position="147"/>
    </location>
</feature>
<dbReference type="RefSeq" id="WP_259961379.1">
    <property type="nucleotide sequence ID" value="NZ_JAOAMV010000002.1"/>
</dbReference>
<dbReference type="InterPro" id="IPR050131">
    <property type="entry name" value="Peptidase_S8_subtilisin-like"/>
</dbReference>
<dbReference type="InterPro" id="IPR000209">
    <property type="entry name" value="Peptidase_S8/S53_dom"/>
</dbReference>
<dbReference type="SUPFAM" id="SSF52743">
    <property type="entry name" value="Subtilisin-like"/>
    <property type="match status" value="1"/>
</dbReference>
<feature type="signal peptide" evidence="6">
    <location>
        <begin position="1"/>
        <end position="28"/>
    </location>
</feature>
<evidence type="ECO:0000256" key="6">
    <source>
        <dbReference type="SAM" id="SignalP"/>
    </source>
</evidence>
<dbReference type="PROSITE" id="PS00137">
    <property type="entry name" value="SUBTILASE_HIS"/>
    <property type="match status" value="1"/>
</dbReference>
<keyword evidence="9" id="KW-1185">Reference proteome</keyword>
<dbReference type="PRINTS" id="PR00723">
    <property type="entry name" value="SUBTILISIN"/>
</dbReference>
<dbReference type="GO" id="GO:0004252">
    <property type="term" value="F:serine-type endopeptidase activity"/>
    <property type="evidence" value="ECO:0007669"/>
    <property type="project" value="UniProtKB-UniRule"/>
</dbReference>
<feature type="chain" id="PRO_5040921324" evidence="6">
    <location>
        <begin position="29"/>
        <end position="375"/>
    </location>
</feature>
<evidence type="ECO:0000256" key="3">
    <source>
        <dbReference type="ARBA" id="ARBA00022801"/>
    </source>
</evidence>
<organism evidence="8 9">
    <name type="scientific">Tsuneonella litorea</name>
    <dbReference type="NCBI Taxonomy" id="2976475"/>
    <lineage>
        <taxon>Bacteria</taxon>
        <taxon>Pseudomonadati</taxon>
        <taxon>Pseudomonadota</taxon>
        <taxon>Alphaproteobacteria</taxon>
        <taxon>Sphingomonadales</taxon>
        <taxon>Erythrobacteraceae</taxon>
        <taxon>Tsuneonella</taxon>
    </lineage>
</organism>
<dbReference type="AlphaFoldDB" id="A0A9X2W0F9"/>
<reference evidence="8" key="1">
    <citation type="submission" date="2022-09" db="EMBL/GenBank/DDBJ databases">
        <title>The genome sequence of Tsuneonella sp. YG55.</title>
        <authorList>
            <person name="Liu Y."/>
        </authorList>
    </citation>
    <scope>NUCLEOTIDE SEQUENCE</scope>
    <source>
        <strain evidence="8">YG55</strain>
    </source>
</reference>
<evidence type="ECO:0000256" key="5">
    <source>
        <dbReference type="PROSITE-ProRule" id="PRU01240"/>
    </source>
</evidence>